<evidence type="ECO:0000313" key="3">
    <source>
        <dbReference type="EMBL" id="SHJ31650.1"/>
    </source>
</evidence>
<dbReference type="PROSITE" id="PS50887">
    <property type="entry name" value="GGDEF"/>
    <property type="match status" value="1"/>
</dbReference>
<feature type="transmembrane region" description="Helical" evidence="1">
    <location>
        <begin position="203"/>
        <end position="226"/>
    </location>
</feature>
<dbReference type="STRING" id="1121950.SAMN02745243_00306"/>
<dbReference type="GO" id="GO:0052621">
    <property type="term" value="F:diguanylate cyclase activity"/>
    <property type="evidence" value="ECO:0007669"/>
    <property type="project" value="TreeGrafter"/>
</dbReference>
<keyword evidence="1" id="KW-0472">Membrane</keyword>
<dbReference type="InterPro" id="IPR050469">
    <property type="entry name" value="Diguanylate_Cyclase"/>
</dbReference>
<dbReference type="RefSeq" id="WP_073104110.1">
    <property type="nucleotide sequence ID" value="NZ_FQZY01000006.1"/>
</dbReference>
<dbReference type="InterPro" id="IPR000160">
    <property type="entry name" value="GGDEF_dom"/>
</dbReference>
<accession>A0A1M6IB16</accession>
<keyword evidence="1" id="KW-1133">Transmembrane helix</keyword>
<dbReference type="Gene3D" id="3.30.70.270">
    <property type="match status" value="1"/>
</dbReference>
<feature type="transmembrane region" description="Helical" evidence="1">
    <location>
        <begin position="266"/>
        <end position="287"/>
    </location>
</feature>
<dbReference type="AlphaFoldDB" id="A0A1M6IB16"/>
<proteinExistence type="predicted"/>
<dbReference type="InterPro" id="IPR029787">
    <property type="entry name" value="Nucleotide_cyclase"/>
</dbReference>
<dbReference type="GO" id="GO:0005886">
    <property type="term" value="C:plasma membrane"/>
    <property type="evidence" value="ECO:0007669"/>
    <property type="project" value="TreeGrafter"/>
</dbReference>
<evidence type="ECO:0000256" key="1">
    <source>
        <dbReference type="SAM" id="Phobius"/>
    </source>
</evidence>
<dbReference type="GO" id="GO:0043709">
    <property type="term" value="P:cell adhesion involved in single-species biofilm formation"/>
    <property type="evidence" value="ECO:0007669"/>
    <property type="project" value="TreeGrafter"/>
</dbReference>
<dbReference type="NCBIfam" id="TIGR00254">
    <property type="entry name" value="GGDEF"/>
    <property type="match status" value="1"/>
</dbReference>
<protein>
    <submittedName>
        <fullName evidence="3">Diguanylate cyclase (GGDEF) domain-containing protein</fullName>
    </submittedName>
</protein>
<dbReference type="SMART" id="SM00267">
    <property type="entry name" value="GGDEF"/>
    <property type="match status" value="1"/>
</dbReference>
<dbReference type="EMBL" id="FQZY01000006">
    <property type="protein sequence ID" value="SHJ31650.1"/>
    <property type="molecule type" value="Genomic_DNA"/>
</dbReference>
<dbReference type="Pfam" id="PF00990">
    <property type="entry name" value="GGDEF"/>
    <property type="match status" value="1"/>
</dbReference>
<dbReference type="OrthoDB" id="9804955at2"/>
<feature type="transmembrane region" description="Helical" evidence="1">
    <location>
        <begin position="323"/>
        <end position="342"/>
    </location>
</feature>
<dbReference type="CDD" id="cd01949">
    <property type="entry name" value="GGDEF"/>
    <property type="match status" value="1"/>
</dbReference>
<feature type="transmembrane region" description="Helical" evidence="1">
    <location>
        <begin position="348"/>
        <end position="366"/>
    </location>
</feature>
<dbReference type="SUPFAM" id="SSF55073">
    <property type="entry name" value="Nucleotide cyclase"/>
    <property type="match status" value="1"/>
</dbReference>
<feature type="domain" description="GGDEF" evidence="2">
    <location>
        <begin position="414"/>
        <end position="544"/>
    </location>
</feature>
<evidence type="ECO:0000313" key="4">
    <source>
        <dbReference type="Proteomes" id="UP000184301"/>
    </source>
</evidence>
<gene>
    <name evidence="3" type="ORF">SAMN02745243_00306</name>
</gene>
<keyword evidence="1" id="KW-0812">Transmembrane</keyword>
<name>A0A1M6IB16_9FIRM</name>
<dbReference type="PANTHER" id="PTHR45138">
    <property type="entry name" value="REGULATORY COMPONENTS OF SENSORY TRANSDUCTION SYSTEM"/>
    <property type="match status" value="1"/>
</dbReference>
<dbReference type="GO" id="GO:1902201">
    <property type="term" value="P:negative regulation of bacterial-type flagellum-dependent cell motility"/>
    <property type="evidence" value="ECO:0007669"/>
    <property type="project" value="TreeGrafter"/>
</dbReference>
<feature type="transmembrane region" description="Helical" evidence="1">
    <location>
        <begin position="7"/>
        <end position="25"/>
    </location>
</feature>
<feature type="transmembrane region" description="Helical" evidence="1">
    <location>
        <begin position="232"/>
        <end position="254"/>
    </location>
</feature>
<dbReference type="InterPro" id="IPR043128">
    <property type="entry name" value="Rev_trsase/Diguanyl_cyclase"/>
</dbReference>
<feature type="transmembrane region" description="Helical" evidence="1">
    <location>
        <begin position="299"/>
        <end position="316"/>
    </location>
</feature>
<sequence length="544" mass="60592">MKKKACIVFIFSILVMYLAMLWLSISNREATALPKAVDEQIVLVQDGELISDGQRTKIALPDYFDVTGETQLQFTLNYAFSGRTTPSLILQANHTFMTIFLDGEVLYHVEPQTYSLGNYFTHIPLPQKVNDGHLEIRVTVPASGLTHVSMPELIIANEAVFLKQQLLRDIPALVLNTLILLSGLILLGLSLMARKGIDLYKMLLRGFLAINCGLYFMCESYSIVYLASNARIVYLVDMLSFAMVGPPLLALFGWELEDWRGKLLRLIAGVGATVAIAELAISLLSGIELRRLLPMTQAVQIAGILAVITCLVYGLIRKKSNRGLYFGGLIALTGAIDLTLFLCEVGENNVFFLKIGILSYLLYQMYQFVRLLMRHSAEAVRESYYKTLALQDPLSHCYSRAAFELDKNAWCGETVRTAFFMDLNNLKATNDLYGHGAGDQLIHAFGDVLNRVFLSVGKCYRVGGDEFWVFCDGLPSGKADEMVRALEQATEAYNYDSSLPATLSYAIGVCDTSETQSDLNRTIELADARMYENKRTIKQLSPVS</sequence>
<dbReference type="Proteomes" id="UP000184301">
    <property type="component" value="Unassembled WGS sequence"/>
</dbReference>
<reference evidence="3 4" key="1">
    <citation type="submission" date="2016-11" db="EMBL/GenBank/DDBJ databases">
        <authorList>
            <person name="Jaros S."/>
            <person name="Januszkiewicz K."/>
            <person name="Wedrychowicz H."/>
        </authorList>
    </citation>
    <scope>NUCLEOTIDE SEQUENCE [LARGE SCALE GENOMIC DNA]</scope>
    <source>
        <strain evidence="3 4">DSM 15480</strain>
    </source>
</reference>
<organism evidence="3 4">
    <name type="scientific">Hespellia stercorisuis DSM 15480</name>
    <dbReference type="NCBI Taxonomy" id="1121950"/>
    <lineage>
        <taxon>Bacteria</taxon>
        <taxon>Bacillati</taxon>
        <taxon>Bacillota</taxon>
        <taxon>Clostridia</taxon>
        <taxon>Lachnospirales</taxon>
        <taxon>Lachnospiraceae</taxon>
        <taxon>Hespellia</taxon>
    </lineage>
</organism>
<dbReference type="PANTHER" id="PTHR45138:SF6">
    <property type="entry name" value="DIGUANYLATE CYCLASE DGCN"/>
    <property type="match status" value="1"/>
</dbReference>
<feature type="transmembrane region" description="Helical" evidence="1">
    <location>
        <begin position="170"/>
        <end position="191"/>
    </location>
</feature>
<keyword evidence="4" id="KW-1185">Reference proteome</keyword>
<evidence type="ECO:0000259" key="2">
    <source>
        <dbReference type="PROSITE" id="PS50887"/>
    </source>
</evidence>